<evidence type="ECO:0000313" key="3">
    <source>
        <dbReference type="EMBL" id="VEL13046.1"/>
    </source>
</evidence>
<proteinExistence type="predicted"/>
<keyword evidence="2" id="KW-0472">Membrane</keyword>
<evidence type="ECO:0000256" key="2">
    <source>
        <dbReference type="SAM" id="Phobius"/>
    </source>
</evidence>
<feature type="region of interest" description="Disordered" evidence="1">
    <location>
        <begin position="177"/>
        <end position="209"/>
    </location>
</feature>
<dbReference type="OrthoDB" id="5873834at2759"/>
<feature type="compositionally biased region" description="Low complexity" evidence="1">
    <location>
        <begin position="219"/>
        <end position="231"/>
    </location>
</feature>
<accession>A0A3S5A279</accession>
<name>A0A3S5A279_9PLAT</name>
<keyword evidence="4" id="KW-1185">Reference proteome</keyword>
<dbReference type="AlphaFoldDB" id="A0A3S5A279"/>
<feature type="compositionally biased region" description="Low complexity" evidence="1">
    <location>
        <begin position="196"/>
        <end position="208"/>
    </location>
</feature>
<evidence type="ECO:0000256" key="1">
    <source>
        <dbReference type="SAM" id="MobiDB-lite"/>
    </source>
</evidence>
<reference evidence="3" key="1">
    <citation type="submission" date="2018-11" db="EMBL/GenBank/DDBJ databases">
        <authorList>
            <consortium name="Pathogen Informatics"/>
        </authorList>
    </citation>
    <scope>NUCLEOTIDE SEQUENCE</scope>
</reference>
<feature type="region of interest" description="Disordered" evidence="1">
    <location>
        <begin position="218"/>
        <end position="237"/>
    </location>
</feature>
<gene>
    <name evidence="3" type="ORF">PXEA_LOCUS6486</name>
</gene>
<comment type="caution">
    <text evidence="3">The sequence shown here is derived from an EMBL/GenBank/DDBJ whole genome shotgun (WGS) entry which is preliminary data.</text>
</comment>
<dbReference type="Proteomes" id="UP000784294">
    <property type="component" value="Unassembled WGS sequence"/>
</dbReference>
<dbReference type="EMBL" id="CAAALY010016625">
    <property type="protein sequence ID" value="VEL13046.1"/>
    <property type="molecule type" value="Genomic_DNA"/>
</dbReference>
<sequence length="330" mass="36255">MAGILTLVEYLAIILVLPALLHLDAKRRHYRRLDVFCCLRQTGVVEAQALDTKPYSPEVSRLRIGQNDNRMGAEVGSKDEKEEEERLEELGVSRTPYYPGCAISPPLGSPGKLKPVTEAHNEHVQLSHQKRRERHEHHHHHHHHHHYFVEGTELVAAAAAAAAVAVATASTGELATSAKETSLSGHEDQQSPPRLPSFHSPSTSSKPSQMIEIQYGVDSTAGGSSSQSWSKSEPRKSCCSLAEERRTQKVTSFVPPVASLSSPLHVLPTSWPEHVAGIPVEPSLSIPDSHYPLAVNLQPPVDDICSHQKVCDLAHKYLPLPYLLSFTLIV</sequence>
<feature type="transmembrane region" description="Helical" evidence="2">
    <location>
        <begin position="6"/>
        <end position="23"/>
    </location>
</feature>
<feature type="compositionally biased region" description="Basic residues" evidence="1">
    <location>
        <begin position="128"/>
        <end position="146"/>
    </location>
</feature>
<keyword evidence="2" id="KW-1133">Transmembrane helix</keyword>
<feature type="region of interest" description="Disordered" evidence="1">
    <location>
        <begin position="119"/>
        <end position="147"/>
    </location>
</feature>
<evidence type="ECO:0000313" key="4">
    <source>
        <dbReference type="Proteomes" id="UP000784294"/>
    </source>
</evidence>
<organism evidence="3 4">
    <name type="scientific">Protopolystoma xenopodis</name>
    <dbReference type="NCBI Taxonomy" id="117903"/>
    <lineage>
        <taxon>Eukaryota</taxon>
        <taxon>Metazoa</taxon>
        <taxon>Spiralia</taxon>
        <taxon>Lophotrochozoa</taxon>
        <taxon>Platyhelminthes</taxon>
        <taxon>Monogenea</taxon>
        <taxon>Polyopisthocotylea</taxon>
        <taxon>Polystomatidea</taxon>
        <taxon>Polystomatidae</taxon>
        <taxon>Protopolystoma</taxon>
    </lineage>
</organism>
<keyword evidence="2" id="KW-0812">Transmembrane</keyword>
<protein>
    <submittedName>
        <fullName evidence="3">Uncharacterized protein</fullName>
    </submittedName>
</protein>